<organism evidence="2 3">
    <name type="scientific">Rhodococcus oxybenzonivorans</name>
    <dbReference type="NCBI Taxonomy" id="1990687"/>
    <lineage>
        <taxon>Bacteria</taxon>
        <taxon>Bacillati</taxon>
        <taxon>Actinomycetota</taxon>
        <taxon>Actinomycetes</taxon>
        <taxon>Mycobacteriales</taxon>
        <taxon>Nocardiaceae</taxon>
        <taxon>Rhodococcus</taxon>
    </lineage>
</organism>
<evidence type="ECO:0000313" key="3">
    <source>
        <dbReference type="Proteomes" id="UP001185863"/>
    </source>
</evidence>
<proteinExistence type="predicted"/>
<accession>A0AAE4V309</accession>
<evidence type="ECO:0000313" key="2">
    <source>
        <dbReference type="EMBL" id="MDV7267327.1"/>
    </source>
</evidence>
<protein>
    <submittedName>
        <fullName evidence="2">Uncharacterized protein</fullName>
    </submittedName>
</protein>
<comment type="caution">
    <text evidence="2">The sequence shown here is derived from an EMBL/GenBank/DDBJ whole genome shotgun (WGS) entry which is preliminary data.</text>
</comment>
<feature type="compositionally biased region" description="Basic and acidic residues" evidence="1">
    <location>
        <begin position="17"/>
        <end position="32"/>
    </location>
</feature>
<sequence length="52" mass="5691">MVNFLDKVKGRARARGRREDLTDTASRPDRGSTADSGESADPTALLRDTFIP</sequence>
<dbReference type="Proteomes" id="UP001185863">
    <property type="component" value="Unassembled WGS sequence"/>
</dbReference>
<reference evidence="2" key="1">
    <citation type="submission" date="2023-10" db="EMBL/GenBank/DDBJ databases">
        <title>Development of a sustainable strategy for remediation of hydrocarbon-contaminated territories based on the waste exchange concept.</title>
        <authorList>
            <person name="Krivoruchko A."/>
        </authorList>
    </citation>
    <scope>NUCLEOTIDE SEQUENCE</scope>
    <source>
        <strain evidence="2">IEGM 68</strain>
    </source>
</reference>
<dbReference type="AlphaFoldDB" id="A0AAE4V309"/>
<dbReference type="EMBL" id="JAWLUP010000081">
    <property type="protein sequence ID" value="MDV7267327.1"/>
    <property type="molecule type" value="Genomic_DNA"/>
</dbReference>
<dbReference type="RefSeq" id="WP_317743742.1">
    <property type="nucleotide sequence ID" value="NZ_JAWLUP010000081.1"/>
</dbReference>
<feature type="region of interest" description="Disordered" evidence="1">
    <location>
        <begin position="1"/>
        <end position="52"/>
    </location>
</feature>
<evidence type="ECO:0000256" key="1">
    <source>
        <dbReference type="SAM" id="MobiDB-lite"/>
    </source>
</evidence>
<gene>
    <name evidence="2" type="ORF">R4315_22630</name>
</gene>
<name>A0AAE4V309_9NOCA</name>